<evidence type="ECO:0000313" key="2">
    <source>
        <dbReference type="EMBL" id="TPD59011.1"/>
    </source>
</evidence>
<proteinExistence type="predicted"/>
<organism evidence="2 3">
    <name type="scientific">Emcibacter nanhaiensis</name>
    <dbReference type="NCBI Taxonomy" id="1505037"/>
    <lineage>
        <taxon>Bacteria</taxon>
        <taxon>Pseudomonadati</taxon>
        <taxon>Pseudomonadota</taxon>
        <taxon>Alphaproteobacteria</taxon>
        <taxon>Emcibacterales</taxon>
        <taxon>Emcibacteraceae</taxon>
        <taxon>Emcibacter</taxon>
    </lineage>
</organism>
<evidence type="ECO:0000259" key="1">
    <source>
        <dbReference type="Pfam" id="PF13577"/>
    </source>
</evidence>
<evidence type="ECO:0000313" key="3">
    <source>
        <dbReference type="Proteomes" id="UP000319148"/>
    </source>
</evidence>
<accession>A0A501PGA9</accession>
<dbReference type="Gene3D" id="3.10.450.50">
    <property type="match status" value="1"/>
</dbReference>
<dbReference type="EMBL" id="VFIY01000015">
    <property type="protein sequence ID" value="TPD59011.1"/>
    <property type="molecule type" value="Genomic_DNA"/>
</dbReference>
<dbReference type="AlphaFoldDB" id="A0A501PGA9"/>
<dbReference type="InterPro" id="IPR037401">
    <property type="entry name" value="SnoaL-like"/>
</dbReference>
<reference evidence="3" key="1">
    <citation type="submission" date="2019-06" db="EMBL/GenBank/DDBJ databases">
        <title>The complete genome of Emcibacter congregatus ZYLT.</title>
        <authorList>
            <person name="Zhao Z."/>
        </authorList>
    </citation>
    <scope>NUCLEOTIDE SEQUENCE [LARGE SCALE GENOMIC DNA]</scope>
    <source>
        <strain evidence="3">MCCC 1A06723</strain>
    </source>
</reference>
<dbReference type="InterPro" id="IPR032710">
    <property type="entry name" value="NTF2-like_dom_sf"/>
</dbReference>
<keyword evidence="3" id="KW-1185">Reference proteome</keyword>
<protein>
    <submittedName>
        <fullName evidence="2">Nuclear transport factor 2 family protein</fullName>
    </submittedName>
</protein>
<dbReference type="Pfam" id="PF13577">
    <property type="entry name" value="SnoaL_4"/>
    <property type="match status" value="1"/>
</dbReference>
<comment type="caution">
    <text evidence="2">The sequence shown here is derived from an EMBL/GenBank/DDBJ whole genome shotgun (WGS) entry which is preliminary data.</text>
</comment>
<dbReference type="SUPFAM" id="SSF54427">
    <property type="entry name" value="NTF2-like"/>
    <property type="match status" value="1"/>
</dbReference>
<dbReference type="Proteomes" id="UP000319148">
    <property type="component" value="Unassembled WGS sequence"/>
</dbReference>
<dbReference type="OrthoDB" id="981191at2"/>
<name>A0A501PGA9_9PROT</name>
<sequence>MTTEMTGEEKRAIEWYCQQLLNRITNLLDQGRWQELADCYTEDATLARPSDPDNPFRGRAEILASLEARPPRTTCHLLTNSMFEVKSPTEVLAFSRVLLISGDAGNGGAIETANPLLVGSFTDELKKTGEGWQIHNRQGSIDIKYNPQTS</sequence>
<gene>
    <name evidence="2" type="ORF">FIV46_12300</name>
</gene>
<feature type="domain" description="SnoaL-like" evidence="1">
    <location>
        <begin position="17"/>
        <end position="137"/>
    </location>
</feature>
<dbReference type="RefSeq" id="WP_139941230.1">
    <property type="nucleotide sequence ID" value="NZ_JBHSYP010000002.1"/>
</dbReference>
<dbReference type="CDD" id="cd00531">
    <property type="entry name" value="NTF2_like"/>
    <property type="match status" value="1"/>
</dbReference>